<evidence type="ECO:0000313" key="2">
    <source>
        <dbReference type="Proteomes" id="UP000178449"/>
    </source>
</evidence>
<name>A0A1F6G9V8_9PROT</name>
<reference evidence="1 2" key="1">
    <citation type="journal article" date="2016" name="Nat. Commun.">
        <title>Thousands of microbial genomes shed light on interconnected biogeochemical processes in an aquifer system.</title>
        <authorList>
            <person name="Anantharaman K."/>
            <person name="Brown C.T."/>
            <person name="Hug L.A."/>
            <person name="Sharon I."/>
            <person name="Castelle C.J."/>
            <person name="Probst A.J."/>
            <person name="Thomas B.C."/>
            <person name="Singh A."/>
            <person name="Wilkins M.J."/>
            <person name="Karaoz U."/>
            <person name="Brodie E.L."/>
            <person name="Williams K.H."/>
            <person name="Hubbard S.S."/>
            <person name="Banfield J.F."/>
        </authorList>
    </citation>
    <scope>NUCLEOTIDE SEQUENCE [LARGE SCALE GENOMIC DNA]</scope>
</reference>
<comment type="caution">
    <text evidence="1">The sequence shown here is derived from an EMBL/GenBank/DDBJ whole genome shotgun (WGS) entry which is preliminary data.</text>
</comment>
<accession>A0A1F6G9V8</accession>
<proteinExistence type="predicted"/>
<gene>
    <name evidence="1" type="ORF">A2527_05110</name>
</gene>
<evidence type="ECO:0000313" key="1">
    <source>
        <dbReference type="EMBL" id="OGG94884.1"/>
    </source>
</evidence>
<organism evidence="1 2">
    <name type="scientific">Candidatus Lambdaproteobacteria bacterium RIFOXYD2_FULL_50_16</name>
    <dbReference type="NCBI Taxonomy" id="1817772"/>
    <lineage>
        <taxon>Bacteria</taxon>
        <taxon>Pseudomonadati</taxon>
        <taxon>Pseudomonadota</taxon>
        <taxon>Candidatus Lambdaproteobacteria</taxon>
    </lineage>
</organism>
<dbReference type="AlphaFoldDB" id="A0A1F6G9V8"/>
<dbReference type="EMBL" id="MFNE01000032">
    <property type="protein sequence ID" value="OGG94884.1"/>
    <property type="molecule type" value="Genomic_DNA"/>
</dbReference>
<dbReference type="Proteomes" id="UP000178449">
    <property type="component" value="Unassembled WGS sequence"/>
</dbReference>
<sequence>MRGIKEEVEKGEKQKNRSSRFFWIKKAYSASSLSLSRPSHCILWPKRAMVKNPPQTPGTVNNAPQATKAKTGMMVKINWIMGPQ</sequence>
<dbReference type="STRING" id="1817772.A2527_05110"/>
<protein>
    <submittedName>
        <fullName evidence="1">Uncharacterized protein</fullName>
    </submittedName>
</protein>